<organism evidence="1 2">
    <name type="scientific">Lentzea sokolovensis</name>
    <dbReference type="NCBI Taxonomy" id="3095429"/>
    <lineage>
        <taxon>Bacteria</taxon>
        <taxon>Bacillati</taxon>
        <taxon>Actinomycetota</taxon>
        <taxon>Actinomycetes</taxon>
        <taxon>Pseudonocardiales</taxon>
        <taxon>Pseudonocardiaceae</taxon>
        <taxon>Lentzea</taxon>
    </lineage>
</organism>
<evidence type="ECO:0000313" key="2">
    <source>
        <dbReference type="Proteomes" id="UP001285352"/>
    </source>
</evidence>
<evidence type="ECO:0000313" key="1">
    <source>
        <dbReference type="EMBL" id="MDX8141391.1"/>
    </source>
</evidence>
<protein>
    <submittedName>
        <fullName evidence="1">Uncharacterized protein</fullName>
    </submittedName>
</protein>
<name>A0ABU4URG5_9PSEU</name>
<accession>A0ABU4URG5</accession>
<dbReference type="Proteomes" id="UP001285352">
    <property type="component" value="Unassembled WGS sequence"/>
</dbReference>
<keyword evidence="2" id="KW-1185">Reference proteome</keyword>
<dbReference type="RefSeq" id="WP_319973690.1">
    <property type="nucleotide sequence ID" value="NZ_JAXAVU010000001.1"/>
</dbReference>
<dbReference type="EMBL" id="JAXAVU010000001">
    <property type="protein sequence ID" value="MDX8141391.1"/>
    <property type="molecule type" value="Genomic_DNA"/>
</dbReference>
<sequence length="70" mass="7801">MTVPGPRSFEDVLLLEVHRELVRQHDYEGAEEVMGLLTSVVAVEELIAAVDRGDGEAMAFHARLVLRNLE</sequence>
<gene>
    <name evidence="1" type="ORF">SK854_04650</name>
</gene>
<comment type="caution">
    <text evidence="1">The sequence shown here is derived from an EMBL/GenBank/DDBJ whole genome shotgun (WGS) entry which is preliminary data.</text>
</comment>
<proteinExistence type="predicted"/>
<reference evidence="1 2" key="1">
    <citation type="submission" date="2023-11" db="EMBL/GenBank/DDBJ databases">
        <title>Lentzea sokolovensis, sp. nov., Lentzea kristufkii, sp. nov., and Lentzea miocenensis, sp. nov., rare actinobacteria from Sokolov Coal Basin, Miocene lacustrine sediment, Czech Republic.</title>
        <authorList>
            <person name="Lara A."/>
            <person name="Kotroba L."/>
            <person name="Nouioui I."/>
            <person name="Neumann-Schaal M."/>
            <person name="Mast Y."/>
            <person name="Chronakova A."/>
        </authorList>
    </citation>
    <scope>NUCLEOTIDE SEQUENCE [LARGE SCALE GENOMIC DNA]</scope>
    <source>
        <strain evidence="1 2">BCCO 10_0061</strain>
    </source>
</reference>